<keyword evidence="6 12" id="KW-0808">Transferase</keyword>
<evidence type="ECO:0000256" key="6">
    <source>
        <dbReference type="ARBA" id="ARBA00022679"/>
    </source>
</evidence>
<dbReference type="PROSITE" id="PS52004">
    <property type="entry name" value="KS3_2"/>
    <property type="match status" value="1"/>
</dbReference>
<evidence type="ECO:0000256" key="13">
    <source>
        <dbReference type="SAM" id="MobiDB-lite"/>
    </source>
</evidence>
<dbReference type="InterPro" id="IPR004813">
    <property type="entry name" value="OPT"/>
</dbReference>
<feature type="transmembrane region" description="Helical" evidence="14">
    <location>
        <begin position="1036"/>
        <end position="1058"/>
    </location>
</feature>
<keyword evidence="10 14" id="KW-1133">Transmembrane helix</keyword>
<evidence type="ECO:0000256" key="12">
    <source>
        <dbReference type="RuleBase" id="RU003694"/>
    </source>
</evidence>
<feature type="transmembrane region" description="Helical" evidence="14">
    <location>
        <begin position="551"/>
        <end position="571"/>
    </location>
</feature>
<dbReference type="Pfam" id="PF03169">
    <property type="entry name" value="OPT"/>
    <property type="match status" value="1"/>
</dbReference>
<dbReference type="InterPro" id="IPR018201">
    <property type="entry name" value="Ketoacyl_synth_AS"/>
</dbReference>
<keyword evidence="17" id="KW-1185">Reference proteome</keyword>
<name>A0A2N3NCV0_9PEZI</name>
<dbReference type="AlphaFoldDB" id="A0A2N3NCV0"/>
<accession>A0A2N3NCV0</accession>
<dbReference type="NCBIfam" id="NF005589">
    <property type="entry name" value="PRK07314.1"/>
    <property type="match status" value="1"/>
</dbReference>
<sequence length="1245" mass="136053">MRRVVVTGLGAITPLAAGVRPTWRRILAGESGIASVLAERQPASQWRGIPSTVAGLVPLDDGKGEGHGWRPSTWLSAAEEDKLPRHSQYAIAVSDMALKDAGWEPSTVEEKEMSGVSMGSGIGDLDHLYTTSLGYQEEAAGHVSMKYGLQGPSRCITTACATGADSIGDAFTTIRLGRANVMVAGGTESCIHPLALAGFGRARSLSTAYNGDPVASCRPFDSKRDGFVIAEGAAALVLEDLEHAKKRGARIYAEIKGWGAAADAYHMTAPRADGNGAFRAMKEALLEAKIKPSEVDYINAHATGTRVGDSAEILAIKELMKHVEEDAVTVSSTKGATGHLLGASGALEALFTVLAIHERIVPPTLNLDNPDVGGVNFNLVPHEAQEKKKLDLILTIVPDLMGLKGEEEASGNPKQHTLPSATDVMARIRDGAPASAPRASTSAERTEAGAGSSAVTSDFSRDPIDNLKERVSQWDDSAVQHGDDDDEGSEHELLLDPLGHGPGSKSSVDLDSEDGIVLKMDDEDDEQEDSPYAEVRAAVRNYDQDLPCNTVRAWTIGLSLVVVGASMNTLFSLRQPSIGIGALIAQIVAWPLGHGWARIMPEREFNTFGKRWSLNPGPFNVKEHGIIVIMASVSFSVAYATDIILAQLIFYKQNFGIPFQLMLTISTQSLGYGIAGIMRKFLVYPASMIWPGTLVSVTLMNAMYETVDRPDPTVFGGTLPRYRWFGYVTLASFLYFFIPGYFAQFLSVFAFPTWLAPDNVIVNQLFGGITGLSILPITFDWTQIAGYVGSPLIPPWHAIANTLIGVVLFFIVSASLFHYTGVWYAEYLPMSDSGTYDNAGARYNASRILTPEFTLDEKAYAEYSPLFISTTFAMSYGLSFAAIASLIVYTYLHNGDRIWRQYRNSTNEKPDIHMKLMRKYPEAPGWWYMSLFIIMLAMGFYTITAYQTNLSWWAFLLAVMISFGFSLPIGIIQAITNNQIGLNVLTEFVYGYIQPGRPLALMIFKTFGYITMSQALNFISDLKFGHYMKIPPRTMFLAQVVSTTLSCFIQIMVLNGALNNIDGVCTLEQPERFTCPGGRVFFAASVIWGLIGPARMFSPGQVYSGLFFFFALGAIVPVILYYASKRWPNSAIKHLMAPLIFGGAGMIPPASPLNYLTWGMVGYLFQYHIRSRYFGWWSRLNFLTSSGLDLGLALATLVVFFAFTLNNIDPPSWWGNDIVKTTLDYKGGAVQVKLPEGQTFGPESW</sequence>
<evidence type="ECO:0000256" key="8">
    <source>
        <dbReference type="ARBA" id="ARBA00022856"/>
    </source>
</evidence>
<evidence type="ECO:0000256" key="5">
    <source>
        <dbReference type="ARBA" id="ARBA00022448"/>
    </source>
</evidence>
<dbReference type="InterPro" id="IPR004648">
    <property type="entry name" value="Oligpept_transpt"/>
</dbReference>
<dbReference type="CDD" id="cd00834">
    <property type="entry name" value="KAS_I_II"/>
    <property type="match status" value="1"/>
</dbReference>
<dbReference type="SMART" id="SM00825">
    <property type="entry name" value="PKS_KS"/>
    <property type="match status" value="1"/>
</dbReference>
<dbReference type="VEuPathDB" id="FungiDB:jhhlp_001999"/>
<evidence type="ECO:0000313" key="16">
    <source>
        <dbReference type="EMBL" id="PKS10249.1"/>
    </source>
</evidence>
<dbReference type="Proteomes" id="UP000233524">
    <property type="component" value="Unassembled WGS sequence"/>
</dbReference>
<dbReference type="SUPFAM" id="SSF53901">
    <property type="entry name" value="Thiolase-like"/>
    <property type="match status" value="1"/>
</dbReference>
<keyword evidence="7 14" id="KW-0812">Transmembrane</keyword>
<evidence type="ECO:0000313" key="17">
    <source>
        <dbReference type="Proteomes" id="UP000233524"/>
    </source>
</evidence>
<feature type="transmembrane region" description="Helical" evidence="14">
    <location>
        <begin position="1103"/>
        <end position="1123"/>
    </location>
</feature>
<dbReference type="NCBIfam" id="TIGR00727">
    <property type="entry name" value="ISP4_OPT"/>
    <property type="match status" value="1"/>
</dbReference>
<dbReference type="PANTHER" id="PTHR22601">
    <property type="entry name" value="ISP4 LIKE PROTEIN"/>
    <property type="match status" value="1"/>
</dbReference>
<feature type="transmembrane region" description="Helical" evidence="14">
    <location>
        <begin position="1135"/>
        <end position="1156"/>
    </location>
</feature>
<feature type="transmembrane region" description="Helical" evidence="14">
    <location>
        <begin position="866"/>
        <end position="892"/>
    </location>
</feature>
<feature type="transmembrane region" description="Helical" evidence="14">
    <location>
        <begin position="1176"/>
        <end position="1203"/>
    </location>
</feature>
<keyword evidence="11 14" id="KW-0472">Membrane</keyword>
<feature type="transmembrane region" description="Helical" evidence="14">
    <location>
        <begin position="681"/>
        <end position="704"/>
    </location>
</feature>
<dbReference type="GO" id="GO:0015031">
    <property type="term" value="P:protein transport"/>
    <property type="evidence" value="ECO:0007669"/>
    <property type="project" value="UniProtKB-KW"/>
</dbReference>
<evidence type="ECO:0000256" key="11">
    <source>
        <dbReference type="ARBA" id="ARBA00023136"/>
    </source>
</evidence>
<feature type="compositionally biased region" description="Low complexity" evidence="13">
    <location>
        <begin position="432"/>
        <end position="443"/>
    </location>
</feature>
<feature type="transmembrane region" description="Helical" evidence="14">
    <location>
        <begin position="996"/>
        <end position="1016"/>
    </location>
</feature>
<dbReference type="GO" id="GO:0006633">
    <property type="term" value="P:fatty acid biosynthetic process"/>
    <property type="evidence" value="ECO:0007669"/>
    <property type="project" value="InterPro"/>
</dbReference>
<dbReference type="InterPro" id="IPR016039">
    <property type="entry name" value="Thiolase-like"/>
</dbReference>
<feature type="transmembrane region" description="Helical" evidence="14">
    <location>
        <begin position="952"/>
        <end position="975"/>
    </location>
</feature>
<dbReference type="GO" id="GO:0016020">
    <property type="term" value="C:membrane"/>
    <property type="evidence" value="ECO:0007669"/>
    <property type="project" value="UniProtKB-SubCell"/>
</dbReference>
<evidence type="ECO:0000256" key="3">
    <source>
        <dbReference type="ARBA" id="ARBA00008807"/>
    </source>
</evidence>
<dbReference type="GO" id="GO:0035673">
    <property type="term" value="F:oligopeptide transmembrane transporter activity"/>
    <property type="evidence" value="ECO:0007669"/>
    <property type="project" value="InterPro"/>
</dbReference>
<proteinExistence type="inferred from homology"/>
<dbReference type="InterPro" id="IPR000794">
    <property type="entry name" value="Beta-ketoacyl_synthase"/>
</dbReference>
<dbReference type="Pfam" id="PF02801">
    <property type="entry name" value="Ketoacyl-synt_C"/>
    <property type="match status" value="1"/>
</dbReference>
<keyword evidence="8" id="KW-0571">Peptide transport</keyword>
<dbReference type="Gene3D" id="3.40.47.10">
    <property type="match status" value="2"/>
</dbReference>
<keyword evidence="5" id="KW-0813">Transport</keyword>
<dbReference type="PROSITE" id="PS00606">
    <property type="entry name" value="KS3_1"/>
    <property type="match status" value="1"/>
</dbReference>
<evidence type="ECO:0000256" key="9">
    <source>
        <dbReference type="ARBA" id="ARBA00022927"/>
    </source>
</evidence>
<dbReference type="EMBL" id="NLAX01000008">
    <property type="protein sequence ID" value="PKS10249.1"/>
    <property type="molecule type" value="Genomic_DNA"/>
</dbReference>
<comment type="caution">
    <text evidence="16">The sequence shown here is derived from an EMBL/GenBank/DDBJ whole genome shotgun (WGS) entry which is preliminary data.</text>
</comment>
<feature type="compositionally biased region" description="Basic and acidic residues" evidence="13">
    <location>
        <begin position="459"/>
        <end position="473"/>
    </location>
</feature>
<dbReference type="NCBIfam" id="TIGR00728">
    <property type="entry name" value="OPT_sfam"/>
    <property type="match status" value="1"/>
</dbReference>
<dbReference type="OrthoDB" id="9986677at2759"/>
<feature type="transmembrane region" description="Helical" evidence="14">
    <location>
        <begin position="761"/>
        <end position="779"/>
    </location>
</feature>
<evidence type="ECO:0000256" key="1">
    <source>
        <dbReference type="ARBA" id="ARBA00004141"/>
    </source>
</evidence>
<feature type="region of interest" description="Disordered" evidence="13">
    <location>
        <begin position="432"/>
        <end position="510"/>
    </location>
</feature>
<organism evidence="16 17">
    <name type="scientific">Lomentospora prolificans</name>
    <dbReference type="NCBI Taxonomy" id="41688"/>
    <lineage>
        <taxon>Eukaryota</taxon>
        <taxon>Fungi</taxon>
        <taxon>Dikarya</taxon>
        <taxon>Ascomycota</taxon>
        <taxon>Pezizomycotina</taxon>
        <taxon>Sordariomycetes</taxon>
        <taxon>Hypocreomycetidae</taxon>
        <taxon>Microascales</taxon>
        <taxon>Microascaceae</taxon>
        <taxon>Lomentospora</taxon>
    </lineage>
</organism>
<evidence type="ECO:0000256" key="2">
    <source>
        <dbReference type="ARBA" id="ARBA00008467"/>
    </source>
</evidence>
<dbReference type="InterPro" id="IPR014030">
    <property type="entry name" value="Ketoacyl_synth_N"/>
</dbReference>
<dbReference type="FunCoup" id="A0A2N3NCV0">
    <property type="interactions" value="86"/>
</dbReference>
<evidence type="ECO:0000256" key="7">
    <source>
        <dbReference type="ARBA" id="ARBA00022692"/>
    </source>
</evidence>
<comment type="similarity">
    <text evidence="3">Belongs to the oligopeptide OPT transporter family.</text>
</comment>
<reference evidence="16 17" key="1">
    <citation type="journal article" date="2017" name="G3 (Bethesda)">
        <title>First Draft Genome Sequence of the Pathogenic Fungus Lomentospora prolificans (Formerly Scedosporium prolificans).</title>
        <authorList>
            <person name="Luo R."/>
            <person name="Zimin A."/>
            <person name="Workman R."/>
            <person name="Fan Y."/>
            <person name="Pertea G."/>
            <person name="Grossman N."/>
            <person name="Wear M.P."/>
            <person name="Jia B."/>
            <person name="Miller H."/>
            <person name="Casadevall A."/>
            <person name="Timp W."/>
            <person name="Zhang S.X."/>
            <person name="Salzberg S.L."/>
        </authorList>
    </citation>
    <scope>NUCLEOTIDE SEQUENCE [LARGE SCALE GENOMIC DNA]</scope>
    <source>
        <strain evidence="16 17">JHH-5317</strain>
    </source>
</reference>
<dbReference type="InterPro" id="IPR014031">
    <property type="entry name" value="Ketoacyl_synth_C"/>
</dbReference>
<feature type="transmembrane region" description="Helical" evidence="14">
    <location>
        <begin position="925"/>
        <end position="946"/>
    </location>
</feature>
<evidence type="ECO:0000256" key="4">
    <source>
        <dbReference type="ARBA" id="ARBA00013191"/>
    </source>
</evidence>
<feature type="transmembrane region" description="Helical" evidence="14">
    <location>
        <begin position="657"/>
        <end position="675"/>
    </location>
</feature>
<dbReference type="EC" id="2.3.1.41" evidence="4"/>
<feature type="transmembrane region" description="Helical" evidence="14">
    <location>
        <begin position="578"/>
        <end position="597"/>
    </location>
</feature>
<gene>
    <name evidence="16" type="ORF">jhhlp_001999</name>
</gene>
<feature type="transmembrane region" description="Helical" evidence="14">
    <location>
        <begin position="724"/>
        <end position="749"/>
    </location>
</feature>
<feature type="transmembrane region" description="Helical" evidence="14">
    <location>
        <begin position="626"/>
        <end position="650"/>
    </location>
</feature>
<dbReference type="GO" id="GO:0004315">
    <property type="term" value="F:3-oxoacyl-[acyl-carrier-protein] synthase activity"/>
    <property type="evidence" value="ECO:0007669"/>
    <property type="project" value="UniProtKB-EC"/>
</dbReference>
<comment type="similarity">
    <text evidence="2 12">Belongs to the thiolase-like superfamily. Beta-ketoacyl-ACP synthases family.</text>
</comment>
<evidence type="ECO:0000256" key="10">
    <source>
        <dbReference type="ARBA" id="ARBA00022989"/>
    </source>
</evidence>
<dbReference type="Pfam" id="PF00109">
    <property type="entry name" value="ketoacyl-synt"/>
    <property type="match status" value="1"/>
</dbReference>
<evidence type="ECO:0000259" key="15">
    <source>
        <dbReference type="PROSITE" id="PS52004"/>
    </source>
</evidence>
<comment type="subcellular location">
    <subcellularLocation>
        <location evidence="1">Membrane</location>
        <topology evidence="1">Multi-pass membrane protein</topology>
    </subcellularLocation>
</comment>
<dbReference type="InParanoid" id="A0A2N3NCV0"/>
<keyword evidence="9" id="KW-0653">Protein transport</keyword>
<feature type="transmembrane region" description="Helical" evidence="14">
    <location>
        <begin position="799"/>
        <end position="820"/>
    </location>
</feature>
<protein>
    <recommendedName>
        <fullName evidence="4">beta-ketoacyl-[acyl-carrier-protein] synthase I</fullName>
        <ecNumber evidence="4">2.3.1.41</ecNumber>
    </recommendedName>
</protein>
<feature type="domain" description="Ketosynthase family 3 (KS3)" evidence="15">
    <location>
        <begin position="1"/>
        <end position="396"/>
    </location>
</feature>
<evidence type="ECO:0000256" key="14">
    <source>
        <dbReference type="SAM" id="Phobius"/>
    </source>
</evidence>
<dbReference type="InterPro" id="IPR020841">
    <property type="entry name" value="PKS_Beta-ketoAc_synthase_dom"/>
</dbReference>